<protein>
    <submittedName>
        <fullName evidence="1">Uncharacterized protein</fullName>
    </submittedName>
</protein>
<dbReference type="OrthoDB" id="1728974at2759"/>
<dbReference type="STRING" id="151549.A0A4C1XQM6"/>
<evidence type="ECO:0000313" key="2">
    <source>
        <dbReference type="Proteomes" id="UP000299102"/>
    </source>
</evidence>
<reference evidence="1 2" key="1">
    <citation type="journal article" date="2019" name="Commun. Biol.">
        <title>The bagworm genome reveals a unique fibroin gene that provides high tensile strength.</title>
        <authorList>
            <person name="Kono N."/>
            <person name="Nakamura H."/>
            <person name="Ohtoshi R."/>
            <person name="Tomita M."/>
            <person name="Numata K."/>
            <person name="Arakawa K."/>
        </authorList>
    </citation>
    <scope>NUCLEOTIDE SEQUENCE [LARGE SCALE GENOMIC DNA]</scope>
</reference>
<dbReference type="EMBL" id="BGZK01000929">
    <property type="protein sequence ID" value="GBP65460.1"/>
    <property type="molecule type" value="Genomic_DNA"/>
</dbReference>
<evidence type="ECO:0000313" key="1">
    <source>
        <dbReference type="EMBL" id="GBP65460.1"/>
    </source>
</evidence>
<proteinExistence type="predicted"/>
<dbReference type="AlphaFoldDB" id="A0A4C1XQM6"/>
<gene>
    <name evidence="1" type="ORF">EVAR_36712_1</name>
</gene>
<comment type="caution">
    <text evidence="1">The sequence shown here is derived from an EMBL/GenBank/DDBJ whole genome shotgun (WGS) entry which is preliminary data.</text>
</comment>
<accession>A0A4C1XQM6</accession>
<name>A0A4C1XQM6_EUMVA</name>
<organism evidence="1 2">
    <name type="scientific">Eumeta variegata</name>
    <name type="common">Bagworm moth</name>
    <name type="synonym">Eumeta japonica</name>
    <dbReference type="NCBI Taxonomy" id="151549"/>
    <lineage>
        <taxon>Eukaryota</taxon>
        <taxon>Metazoa</taxon>
        <taxon>Ecdysozoa</taxon>
        <taxon>Arthropoda</taxon>
        <taxon>Hexapoda</taxon>
        <taxon>Insecta</taxon>
        <taxon>Pterygota</taxon>
        <taxon>Neoptera</taxon>
        <taxon>Endopterygota</taxon>
        <taxon>Lepidoptera</taxon>
        <taxon>Glossata</taxon>
        <taxon>Ditrysia</taxon>
        <taxon>Tineoidea</taxon>
        <taxon>Psychidae</taxon>
        <taxon>Oiketicinae</taxon>
        <taxon>Eumeta</taxon>
    </lineage>
</organism>
<keyword evidence="2" id="KW-1185">Reference proteome</keyword>
<dbReference type="PANTHER" id="PTHR45786">
    <property type="entry name" value="DNA BINDING PROTEIN-LIKE"/>
    <property type="match status" value="1"/>
</dbReference>
<dbReference type="PANTHER" id="PTHR45786:SF74">
    <property type="entry name" value="ATP-DEPENDENT DNA HELICASE"/>
    <property type="match status" value="1"/>
</dbReference>
<dbReference type="Proteomes" id="UP000299102">
    <property type="component" value="Unassembled WGS sequence"/>
</dbReference>
<sequence length="269" mass="31091">MGDEEAQVDRRSEYVPGVERNTVQKIQKVLHDHNVLVHEYKMAKYRVTSDNYKVVIHANRIPHGEYEKRFNAPTTNEIDAVLVSTEQTSSRNIVIQAHDGRLTRVPDTHRFYDALEYPIFFWKGQEGYSFDIPQINPQRNVNNDPRDEVQKFRTGRYISSNEAAWRISGLSLHGRHPTVTHLAVHLPNGQWIYFTENNFRERIAAPPKTTLTAFFLLCQSDAFAKTLLYVDVPRYCTWYVSSKEWKCRLQGTPVDGWPGVKAGDALGRI</sequence>